<sequence length="120" mass="13492">MGRWSSNQQTKPRHNSYFEEAMSLMVHSCKPCPTPRDHFSASIASKRAIKLTNARMTQTASNAEETTRPKTARTQHMCHLLRDVYNALTKIYTSMAPPTNSDTPASANAAPFERKKPNKL</sequence>
<organism evidence="2 3">
    <name type="scientific">Austropuccinia psidii MF-1</name>
    <dbReference type="NCBI Taxonomy" id="1389203"/>
    <lineage>
        <taxon>Eukaryota</taxon>
        <taxon>Fungi</taxon>
        <taxon>Dikarya</taxon>
        <taxon>Basidiomycota</taxon>
        <taxon>Pucciniomycotina</taxon>
        <taxon>Pucciniomycetes</taxon>
        <taxon>Pucciniales</taxon>
        <taxon>Sphaerophragmiaceae</taxon>
        <taxon>Austropuccinia</taxon>
    </lineage>
</organism>
<dbReference type="EMBL" id="AVOT02016072">
    <property type="protein sequence ID" value="MBW0500944.1"/>
    <property type="molecule type" value="Genomic_DNA"/>
</dbReference>
<dbReference type="AlphaFoldDB" id="A0A9Q3DCQ0"/>
<proteinExistence type="predicted"/>
<comment type="caution">
    <text evidence="2">The sequence shown here is derived from an EMBL/GenBank/DDBJ whole genome shotgun (WGS) entry which is preliminary data.</text>
</comment>
<evidence type="ECO:0000313" key="2">
    <source>
        <dbReference type="EMBL" id="MBW0500944.1"/>
    </source>
</evidence>
<keyword evidence="3" id="KW-1185">Reference proteome</keyword>
<protein>
    <submittedName>
        <fullName evidence="2">Uncharacterized protein</fullName>
    </submittedName>
</protein>
<feature type="compositionally biased region" description="Polar residues" evidence="1">
    <location>
        <begin position="96"/>
        <end position="106"/>
    </location>
</feature>
<feature type="region of interest" description="Disordered" evidence="1">
    <location>
        <begin position="54"/>
        <end position="75"/>
    </location>
</feature>
<evidence type="ECO:0000256" key="1">
    <source>
        <dbReference type="SAM" id="MobiDB-lite"/>
    </source>
</evidence>
<feature type="compositionally biased region" description="Polar residues" evidence="1">
    <location>
        <begin position="54"/>
        <end position="64"/>
    </location>
</feature>
<dbReference type="Proteomes" id="UP000765509">
    <property type="component" value="Unassembled WGS sequence"/>
</dbReference>
<reference evidence="2" key="1">
    <citation type="submission" date="2021-03" db="EMBL/GenBank/DDBJ databases">
        <title>Draft genome sequence of rust myrtle Austropuccinia psidii MF-1, a brazilian biotype.</title>
        <authorList>
            <person name="Quecine M.C."/>
            <person name="Pachon D.M.R."/>
            <person name="Bonatelli M.L."/>
            <person name="Correr F.H."/>
            <person name="Franceschini L.M."/>
            <person name="Leite T.F."/>
            <person name="Margarido G.R.A."/>
            <person name="Almeida C.A."/>
            <person name="Ferrarezi J.A."/>
            <person name="Labate C.A."/>
        </authorList>
    </citation>
    <scope>NUCLEOTIDE SEQUENCE</scope>
    <source>
        <strain evidence="2">MF-1</strain>
    </source>
</reference>
<gene>
    <name evidence="2" type="ORF">O181_040659</name>
</gene>
<accession>A0A9Q3DCQ0</accession>
<evidence type="ECO:0000313" key="3">
    <source>
        <dbReference type="Proteomes" id="UP000765509"/>
    </source>
</evidence>
<name>A0A9Q3DCQ0_9BASI</name>
<feature type="region of interest" description="Disordered" evidence="1">
    <location>
        <begin position="94"/>
        <end position="120"/>
    </location>
</feature>